<sequence>MEIPLVYMFPNSITRVLAGSWNSNPGDSKMNIATATTTGPQSATIFISSIVSFSLSLSKNLIRYSNVSFSL</sequence>
<feature type="non-terminal residue" evidence="1">
    <location>
        <position position="71"/>
    </location>
</feature>
<protein>
    <submittedName>
        <fullName evidence="1">Putative ovule protein</fullName>
    </submittedName>
</protein>
<dbReference type="EMBL" id="GEDG01042055">
    <property type="protein sequence ID" value="JAP06260.1"/>
    <property type="molecule type" value="Transcribed_RNA"/>
</dbReference>
<reference evidence="1" key="1">
    <citation type="submission" date="2015-12" db="EMBL/GenBank/DDBJ databases">
        <title>Gene expression during late stages of embryo sac development: a critical building block for successful pollen-pistil interactions.</title>
        <authorList>
            <person name="Liu Y."/>
            <person name="Joly V."/>
            <person name="Sabar M."/>
            <person name="Matton D.P."/>
        </authorList>
    </citation>
    <scope>NUCLEOTIDE SEQUENCE</scope>
</reference>
<dbReference type="AlphaFoldDB" id="A0A0V0GDH8"/>
<name>A0A0V0GDH8_SOLCH</name>
<evidence type="ECO:0000313" key="1">
    <source>
        <dbReference type="EMBL" id="JAP06260.1"/>
    </source>
</evidence>
<accession>A0A0V0GDH8</accession>
<organism evidence="1">
    <name type="scientific">Solanum chacoense</name>
    <name type="common">Chaco potato</name>
    <dbReference type="NCBI Taxonomy" id="4108"/>
    <lineage>
        <taxon>Eukaryota</taxon>
        <taxon>Viridiplantae</taxon>
        <taxon>Streptophyta</taxon>
        <taxon>Embryophyta</taxon>
        <taxon>Tracheophyta</taxon>
        <taxon>Spermatophyta</taxon>
        <taxon>Magnoliopsida</taxon>
        <taxon>eudicotyledons</taxon>
        <taxon>Gunneridae</taxon>
        <taxon>Pentapetalae</taxon>
        <taxon>asterids</taxon>
        <taxon>lamiids</taxon>
        <taxon>Solanales</taxon>
        <taxon>Solanaceae</taxon>
        <taxon>Solanoideae</taxon>
        <taxon>Solaneae</taxon>
        <taxon>Solanum</taxon>
    </lineage>
</organism>
<proteinExistence type="predicted"/>